<protein>
    <submittedName>
        <fullName evidence="3">Nucleic-acid-binding protein from transposon X-element</fullName>
    </submittedName>
</protein>
<feature type="region of interest" description="Disordered" evidence="1">
    <location>
        <begin position="44"/>
        <end position="75"/>
    </location>
</feature>
<organism evidence="3 4">
    <name type="scientific">Trichonephila clavipes</name>
    <name type="common">Golden silk orbweaver</name>
    <name type="synonym">Nephila clavipes</name>
    <dbReference type="NCBI Taxonomy" id="2585209"/>
    <lineage>
        <taxon>Eukaryota</taxon>
        <taxon>Metazoa</taxon>
        <taxon>Ecdysozoa</taxon>
        <taxon>Arthropoda</taxon>
        <taxon>Chelicerata</taxon>
        <taxon>Arachnida</taxon>
        <taxon>Araneae</taxon>
        <taxon>Araneomorphae</taxon>
        <taxon>Entelegynae</taxon>
        <taxon>Araneoidea</taxon>
        <taxon>Nephilidae</taxon>
        <taxon>Trichonephila</taxon>
    </lineage>
</organism>
<reference evidence="3" key="1">
    <citation type="submission" date="2020-08" db="EMBL/GenBank/DDBJ databases">
        <title>Multicomponent nature underlies the extraordinary mechanical properties of spider dragline silk.</title>
        <authorList>
            <person name="Kono N."/>
            <person name="Nakamura H."/>
            <person name="Mori M."/>
            <person name="Yoshida Y."/>
            <person name="Ohtoshi R."/>
            <person name="Malay A.D."/>
            <person name="Moran D.A.P."/>
            <person name="Tomita M."/>
            <person name="Numata K."/>
            <person name="Arakawa K."/>
        </authorList>
    </citation>
    <scope>NUCLEOTIDE SEQUENCE</scope>
</reference>
<gene>
    <name evidence="3" type="primary">ORF1_100</name>
    <name evidence="3" type="ORF">TNCV_2607841</name>
</gene>
<feature type="region of interest" description="Disordered" evidence="1">
    <location>
        <begin position="211"/>
        <end position="257"/>
    </location>
</feature>
<proteinExistence type="predicted"/>
<accession>A0A8X6RZD4</accession>
<sequence>MGMLDGKTKFIEFVETKLLLDVRYEGRKVKACLVETANRFSNLQIEDPPNLENEQDERDEDVPQPKPPRFRPPPPITIDNVNNSAAFLKQLQNMTQENLMGRIIGKGLRVYPKTPQAYHKIRSFIDHEKLESYTYQLNEEKELKVVIRGMPSDMPPQQIIEGLSELGLTINDCHVMINRKTGLPMPLFLLSLPKKRTQQGRLQHNRIVLHENQNRTTREKKKKKAQPNVSAARGFPQLQVLHQKPQMREMRSTAPHQ</sequence>
<feature type="domain" description="Pre-C2HC" evidence="2">
    <location>
        <begin position="157"/>
        <end position="195"/>
    </location>
</feature>
<name>A0A8X6RZD4_TRICX</name>
<evidence type="ECO:0000313" key="3">
    <source>
        <dbReference type="EMBL" id="GFY01600.1"/>
    </source>
</evidence>
<keyword evidence="4" id="KW-1185">Reference proteome</keyword>
<evidence type="ECO:0000313" key="4">
    <source>
        <dbReference type="Proteomes" id="UP000887159"/>
    </source>
</evidence>
<dbReference type="InterPro" id="IPR006579">
    <property type="entry name" value="Pre_C2HC_dom"/>
</dbReference>
<evidence type="ECO:0000259" key="2">
    <source>
        <dbReference type="Pfam" id="PF07530"/>
    </source>
</evidence>
<dbReference type="AlphaFoldDB" id="A0A8X6RZD4"/>
<feature type="compositionally biased region" description="Acidic residues" evidence="1">
    <location>
        <begin position="53"/>
        <end position="62"/>
    </location>
</feature>
<evidence type="ECO:0000256" key="1">
    <source>
        <dbReference type="SAM" id="MobiDB-lite"/>
    </source>
</evidence>
<feature type="compositionally biased region" description="Pro residues" evidence="1">
    <location>
        <begin position="64"/>
        <end position="75"/>
    </location>
</feature>
<dbReference type="EMBL" id="BMAU01021229">
    <property type="protein sequence ID" value="GFY01600.1"/>
    <property type="molecule type" value="Genomic_DNA"/>
</dbReference>
<dbReference type="Pfam" id="PF07530">
    <property type="entry name" value="PRE_C2HC"/>
    <property type="match status" value="1"/>
</dbReference>
<dbReference type="Proteomes" id="UP000887159">
    <property type="component" value="Unassembled WGS sequence"/>
</dbReference>
<comment type="caution">
    <text evidence="3">The sequence shown here is derived from an EMBL/GenBank/DDBJ whole genome shotgun (WGS) entry which is preliminary data.</text>
</comment>